<dbReference type="AlphaFoldDB" id="A0A7G9SBS3"/>
<feature type="repeat" description="TPR" evidence="3">
    <location>
        <begin position="318"/>
        <end position="351"/>
    </location>
</feature>
<evidence type="ECO:0000256" key="2">
    <source>
        <dbReference type="ARBA" id="ARBA00022803"/>
    </source>
</evidence>
<dbReference type="Gene3D" id="1.25.40.10">
    <property type="entry name" value="Tetratricopeptide repeat domain"/>
    <property type="match status" value="2"/>
</dbReference>
<dbReference type="Proteomes" id="UP000515955">
    <property type="component" value="Chromosome"/>
</dbReference>
<accession>A0A7G9SBS3</accession>
<evidence type="ECO:0000313" key="4">
    <source>
        <dbReference type="EMBL" id="QNN65298.1"/>
    </source>
</evidence>
<dbReference type="InterPro" id="IPR011990">
    <property type="entry name" value="TPR-like_helical_dom_sf"/>
</dbReference>
<evidence type="ECO:0000256" key="3">
    <source>
        <dbReference type="PROSITE-ProRule" id="PRU00339"/>
    </source>
</evidence>
<dbReference type="PANTHER" id="PTHR44858:SF1">
    <property type="entry name" value="UDP-N-ACETYLGLUCOSAMINE--PEPTIDE N-ACETYLGLUCOSAMINYLTRANSFERASE SPINDLY-RELATED"/>
    <property type="match status" value="1"/>
</dbReference>
<dbReference type="PANTHER" id="PTHR44858">
    <property type="entry name" value="TETRATRICOPEPTIDE REPEAT PROTEIN 6"/>
    <property type="match status" value="1"/>
</dbReference>
<reference evidence="4 5" key="1">
    <citation type="submission" date="2020-08" db="EMBL/GenBank/DDBJ databases">
        <title>Genome sequence of Sphingomonas rhizophila KACC 19189T.</title>
        <authorList>
            <person name="Hyun D.-W."/>
            <person name="Bae J.-W."/>
        </authorList>
    </citation>
    <scope>NUCLEOTIDE SEQUENCE [LARGE SCALE GENOMIC DNA]</scope>
    <source>
        <strain evidence="4 5">KACC 19189</strain>
    </source>
</reference>
<keyword evidence="5" id="KW-1185">Reference proteome</keyword>
<evidence type="ECO:0000256" key="1">
    <source>
        <dbReference type="ARBA" id="ARBA00022737"/>
    </source>
</evidence>
<organism evidence="4 5">
    <name type="scientific">Sphingomonas rhizophila</name>
    <dbReference type="NCBI Taxonomy" id="2071607"/>
    <lineage>
        <taxon>Bacteria</taxon>
        <taxon>Pseudomonadati</taxon>
        <taxon>Pseudomonadota</taxon>
        <taxon>Alphaproteobacteria</taxon>
        <taxon>Sphingomonadales</taxon>
        <taxon>Sphingomonadaceae</taxon>
        <taxon>Sphingomonas</taxon>
    </lineage>
</organism>
<dbReference type="KEGG" id="srhi:H9L12_01270"/>
<dbReference type="SMART" id="SM00028">
    <property type="entry name" value="TPR"/>
    <property type="match status" value="3"/>
</dbReference>
<keyword evidence="1" id="KW-0677">Repeat</keyword>
<evidence type="ECO:0000313" key="5">
    <source>
        <dbReference type="Proteomes" id="UP000515955"/>
    </source>
</evidence>
<gene>
    <name evidence="4" type="ORF">H9L12_01270</name>
</gene>
<keyword evidence="2 3" id="KW-0802">TPR repeat</keyword>
<dbReference type="InterPro" id="IPR050498">
    <property type="entry name" value="Ycf3"/>
</dbReference>
<protein>
    <submittedName>
        <fullName evidence="4">Vi polysaccharide transport protein VexE</fullName>
    </submittedName>
</protein>
<name>A0A7G9SBS3_9SPHN</name>
<dbReference type="RefSeq" id="WP_187542290.1">
    <property type="nucleotide sequence ID" value="NZ_CP060717.1"/>
</dbReference>
<sequence>MVGLARRTDDLDLPIAALIREERWSDACRHFERDLDREEKLQAEQRLPYAIALIRSGRVSSGMAVLAELPFSTEARLALRRHVIPTLIRDKRLDLALTLTGWIVDHSPEPVEDLRLRASLLGRLRRGDEAMADLVRLIEFDPTDAVAQTSLLQLFLQSDRVEEAGAHAATLGAMVLRHERLCLMALLALSRSGRQDAALALAGQAENLWDNDPEVAAAIARIYVDAGRSAAAIDLGERSLAIEPDNGRLRQSTGEAYLAGERPDRLAKALAHFKEAARLLPRDSGAQAQYGEALLRSGQAAAAIEPLALACRLRTDLPNARALLARAYKQDGRHADAAREFKRLLDLQPQSQRWHRFAAGALSQAGHRKEAAALFETFTEARRQRLPDSFEDGLRALQDGVDDMEIPQARLDWAWTLRRDQGLDRAEWERRARWGNLADHYILDWLECRDAQVHEAMGRLADLTEAEQVLATVDLSRGAILASAHIGPMYAGPLALELLGVRSQWLASTPSVARTSYARSLISTSDQTGAEVARQVLQGLREGNAIVIAVDGALSLSAPRTTFEGQEITYSDFAARMAHRQKVPSLFVAPYWKEGSIHFLLERMPDPGEGEAADDHAERWRTAYLSSLRNYLGGAPENLRLSGGIWRHIRSADRSSQR</sequence>
<feature type="repeat" description="TPR" evidence="3">
    <location>
        <begin position="213"/>
        <end position="246"/>
    </location>
</feature>
<proteinExistence type="predicted"/>
<dbReference type="PROSITE" id="PS50005">
    <property type="entry name" value="TPR"/>
    <property type="match status" value="2"/>
</dbReference>
<dbReference type="GO" id="GO:0009279">
    <property type="term" value="C:cell outer membrane"/>
    <property type="evidence" value="ECO:0007669"/>
    <property type="project" value="TreeGrafter"/>
</dbReference>
<dbReference type="EMBL" id="CP060717">
    <property type="protein sequence ID" value="QNN65298.1"/>
    <property type="molecule type" value="Genomic_DNA"/>
</dbReference>
<dbReference type="GO" id="GO:0046813">
    <property type="term" value="P:receptor-mediated virion attachment to host cell"/>
    <property type="evidence" value="ECO:0007669"/>
    <property type="project" value="TreeGrafter"/>
</dbReference>
<dbReference type="SUPFAM" id="SSF48452">
    <property type="entry name" value="TPR-like"/>
    <property type="match status" value="2"/>
</dbReference>
<dbReference type="InterPro" id="IPR019734">
    <property type="entry name" value="TPR_rpt"/>
</dbReference>